<evidence type="ECO:0000313" key="5">
    <source>
        <dbReference type="EMBL" id="GJT64266.1"/>
    </source>
</evidence>
<feature type="compositionally biased region" description="Polar residues" evidence="3">
    <location>
        <begin position="193"/>
        <end position="230"/>
    </location>
</feature>
<evidence type="ECO:0000313" key="6">
    <source>
        <dbReference type="Proteomes" id="UP001151760"/>
    </source>
</evidence>
<keyword evidence="1" id="KW-0863">Zinc-finger</keyword>
<feature type="compositionally biased region" description="Basic and acidic residues" evidence="3">
    <location>
        <begin position="80"/>
        <end position="99"/>
    </location>
</feature>
<feature type="region of interest" description="Disordered" evidence="3">
    <location>
        <begin position="300"/>
        <end position="324"/>
    </location>
</feature>
<reference evidence="5" key="1">
    <citation type="journal article" date="2022" name="Int. J. Mol. Sci.">
        <title>Draft Genome of Tanacetum Coccineum: Genomic Comparison of Closely Related Tanacetum-Family Plants.</title>
        <authorList>
            <person name="Yamashiro T."/>
            <person name="Shiraishi A."/>
            <person name="Nakayama K."/>
            <person name="Satake H."/>
        </authorList>
    </citation>
    <scope>NUCLEOTIDE SEQUENCE</scope>
</reference>
<dbReference type="PROSITE" id="PS50158">
    <property type="entry name" value="ZF_CCHC"/>
    <property type="match status" value="1"/>
</dbReference>
<feature type="domain" description="CCHC-type" evidence="4">
    <location>
        <begin position="288"/>
        <end position="301"/>
    </location>
</feature>
<dbReference type="InterPro" id="IPR001878">
    <property type="entry name" value="Znf_CCHC"/>
</dbReference>
<keyword evidence="1" id="KW-0479">Metal-binding</keyword>
<organism evidence="5 6">
    <name type="scientific">Tanacetum coccineum</name>
    <dbReference type="NCBI Taxonomy" id="301880"/>
    <lineage>
        <taxon>Eukaryota</taxon>
        <taxon>Viridiplantae</taxon>
        <taxon>Streptophyta</taxon>
        <taxon>Embryophyta</taxon>
        <taxon>Tracheophyta</taxon>
        <taxon>Spermatophyta</taxon>
        <taxon>Magnoliopsida</taxon>
        <taxon>eudicotyledons</taxon>
        <taxon>Gunneridae</taxon>
        <taxon>Pentapetalae</taxon>
        <taxon>asterids</taxon>
        <taxon>campanulids</taxon>
        <taxon>Asterales</taxon>
        <taxon>Asteraceae</taxon>
        <taxon>Asteroideae</taxon>
        <taxon>Anthemideae</taxon>
        <taxon>Anthemidinae</taxon>
        <taxon>Tanacetum</taxon>
    </lineage>
</organism>
<dbReference type="InterPro" id="IPR036875">
    <property type="entry name" value="Znf_CCHC_sf"/>
</dbReference>
<reference evidence="5" key="2">
    <citation type="submission" date="2022-01" db="EMBL/GenBank/DDBJ databases">
        <authorList>
            <person name="Yamashiro T."/>
            <person name="Shiraishi A."/>
            <person name="Satake H."/>
            <person name="Nakayama K."/>
        </authorList>
    </citation>
    <scope>NUCLEOTIDE SEQUENCE</scope>
</reference>
<keyword evidence="6" id="KW-1185">Reference proteome</keyword>
<dbReference type="Pfam" id="PF22936">
    <property type="entry name" value="Pol_BBD"/>
    <property type="match status" value="1"/>
</dbReference>
<comment type="caution">
    <text evidence="5">The sequence shown here is derived from an EMBL/GenBank/DDBJ whole genome shotgun (WGS) entry which is preliminary data.</text>
</comment>
<dbReference type="InterPro" id="IPR054722">
    <property type="entry name" value="PolX-like_BBD"/>
</dbReference>
<dbReference type="Proteomes" id="UP001151760">
    <property type="component" value="Unassembled WGS sequence"/>
</dbReference>
<name>A0ABQ5FLN4_9ASTR</name>
<evidence type="ECO:0000259" key="4">
    <source>
        <dbReference type="PROSITE" id="PS50158"/>
    </source>
</evidence>
<dbReference type="PANTHER" id="PTHR35317:SF23">
    <property type="entry name" value="OS04G0629600 PROTEIN"/>
    <property type="match status" value="1"/>
</dbReference>
<keyword evidence="2" id="KW-0175">Coiled coil</keyword>
<keyword evidence="1" id="KW-0862">Zinc</keyword>
<dbReference type="PANTHER" id="PTHR35317">
    <property type="entry name" value="OS04G0629600 PROTEIN"/>
    <property type="match status" value="1"/>
</dbReference>
<accession>A0ABQ5FLN4</accession>
<dbReference type="Pfam" id="PF14223">
    <property type="entry name" value="Retrotran_gag_2"/>
    <property type="match status" value="1"/>
</dbReference>
<evidence type="ECO:0000256" key="2">
    <source>
        <dbReference type="SAM" id="Coils"/>
    </source>
</evidence>
<dbReference type="EMBL" id="BQNB010017529">
    <property type="protein sequence ID" value="GJT64266.1"/>
    <property type="molecule type" value="Genomic_DNA"/>
</dbReference>
<feature type="region of interest" description="Disordered" evidence="3">
    <location>
        <begin position="192"/>
        <end position="233"/>
    </location>
</feature>
<feature type="coiled-coil region" evidence="2">
    <location>
        <begin position="431"/>
        <end position="470"/>
    </location>
</feature>
<feature type="region of interest" description="Disordered" evidence="3">
    <location>
        <begin position="54"/>
        <end position="99"/>
    </location>
</feature>
<dbReference type="Gene3D" id="4.10.60.10">
    <property type="entry name" value="Zinc finger, CCHC-type"/>
    <property type="match status" value="1"/>
</dbReference>
<feature type="compositionally biased region" description="Basic and acidic residues" evidence="3">
    <location>
        <begin position="1114"/>
        <end position="1132"/>
    </location>
</feature>
<feature type="region of interest" description="Disordered" evidence="3">
    <location>
        <begin position="1114"/>
        <end position="1167"/>
    </location>
</feature>
<gene>
    <name evidence="5" type="ORF">Tco_1015746</name>
</gene>
<feature type="region of interest" description="Disordered" evidence="3">
    <location>
        <begin position="1021"/>
        <end position="1067"/>
    </location>
</feature>
<dbReference type="SMART" id="SM00343">
    <property type="entry name" value="ZnF_C2HC"/>
    <property type="match status" value="2"/>
</dbReference>
<dbReference type="Pfam" id="PF00098">
    <property type="entry name" value="zf-CCHC"/>
    <property type="match status" value="1"/>
</dbReference>
<sequence>MTEQDSPLPTITAMKILIIKKGEYDIWSMRMRQYICHTDHNLWDIIVNGDLQEEPALTGDQSGPSAPPVPKTAKQLAAKRNQEREAIKSRFGGNEESKKMQKNVLKHQFENFTTALNESLVKAYDRFQKFISQLEVYAAPVSKEDINQKFLRSLPPSWSQITLIVRNKPDIDQTDIYDLYNNLRVYEDEMKRSSSSTTTSQNLAFLSSENTSRTNEVSTASGDFGTTSPPLENEDLQQIDEDDLEELDLRWQVAMLTVRVKKFIQKTERNLDFKGKQPVSLDKSKVECYNCHRKGHFARECNSGRNQGKRPYGDNGRRNAPTNELSSQALVAQDGLGGYDWSNDFDEPINYALMAISSSSSSSSSDNEVQNCSKQCIESFKTLQKNYDSEREKHNIARLEIQGYELALESLKPRILGHEKNELAWGEKYEFQNYELKCKELKINNLSMELEKVVKERDELNIKIAKWEESSKSLNILLNSQMSAHDKNGLGYGTQLNEMSDKSETDSEISMSVFEVRSSDEESTPANDRFSKADGYHAVPPPITGNFLTPRADISFAGNTNEVNVEKPKSVNESVVSTPNINKDKVIIEDWNSDDEDDVSEVSPVKTNETQTAKTQVDKIGQTSKKAGIGFKKIKACFVCKSTDHLIKDCDFYDKKSPEPKLKNVVNTGQRVVKPVWDNAKRVNHQKISNKLNYPQARRTFVPSGVLTRTGLVNPVRPNEKRAVQTINTARPVSTARSVSTARPFAPKIAQTSSVVRPIYPRMDNVRPRASYSPIKRSYYTKPAFRPKNLKQDVKTFGVQNMTTVGTRAVVNTGKGKMDTDLKKSRWVWRPKGNYLDHVSKDSGSFMLKKVEYVDPKGISKSDHAVVDSGCSSHMTGNKAYLSDYEDYNGGFMAFGSDPKGGKITGKGKIRTANLDFDDVYFVDELKFNLFSVSQMCDKKNSVLFTETECLILSPSFKLLDESQVVLRAPRKDDVYSLDLKNIVPSGGITCLYANATADESKLWHRRLGHRMKVQFQKDICNLPTPSPTHPSEDQSEPQSDLFLRPSSFNPIHDFNPEGSGRNHGAQAANIKDLKARIKQLKKKARPGRKTFKSVPTVHKDLAFDDLDDAMDYMETKDAHDEGTVKDSEETRVSTAEPNEGTAEPKDGNSDESAAPTTVFRDDETIA</sequence>
<evidence type="ECO:0000256" key="1">
    <source>
        <dbReference type="PROSITE-ProRule" id="PRU00047"/>
    </source>
</evidence>
<proteinExistence type="predicted"/>
<protein>
    <submittedName>
        <fullName evidence="5">Ribonuclease H-like domain-containing protein</fullName>
    </submittedName>
</protein>
<feature type="region of interest" description="Disordered" evidence="3">
    <location>
        <begin position="516"/>
        <end position="536"/>
    </location>
</feature>
<evidence type="ECO:0000256" key="3">
    <source>
        <dbReference type="SAM" id="MobiDB-lite"/>
    </source>
</evidence>
<dbReference type="SUPFAM" id="SSF57756">
    <property type="entry name" value="Retrovirus zinc finger-like domains"/>
    <property type="match status" value="1"/>
</dbReference>